<gene>
    <name evidence="6" type="ORF">BFC18_05965</name>
</gene>
<protein>
    <recommendedName>
        <fullName evidence="8">Flagellar brake protein</fullName>
    </recommendedName>
</protein>
<keyword evidence="3" id="KW-0975">Bacterial flagellum</keyword>
<dbReference type="InterPro" id="IPR012349">
    <property type="entry name" value="Split_barrel_FMN-bd"/>
</dbReference>
<sequence length="225" mass="24938">MSKQDALGLNKEDIAALRNLQPGTVVDVQVDTPVSVQRLKTHYIGMDIGKAFFFQIPNTHKWANVRGHLAAGSEVVVRFIIEGGYGEVIAFKVSLMKAFSKPVSMLITTFPDRIQKLGLRSDQRAQPGIPVSVYTDSEEKERVRGLIIDVSKTGCKLAIKSDDPDLKFDANKMITLGCKLDGDTIRIESKVKNVAEVKGYFYYGIQFTGELAAVEILIDRYILAL</sequence>
<evidence type="ECO:0000259" key="4">
    <source>
        <dbReference type="Pfam" id="PF07238"/>
    </source>
</evidence>
<proteinExistence type="predicted"/>
<evidence type="ECO:0000313" key="6">
    <source>
        <dbReference type="EMBL" id="OFC71701.1"/>
    </source>
</evidence>
<keyword evidence="2" id="KW-0547">Nucleotide-binding</keyword>
<dbReference type="Gene3D" id="2.40.10.220">
    <property type="entry name" value="predicted glycosyltransferase like domains"/>
    <property type="match status" value="1"/>
</dbReference>
<dbReference type="InterPro" id="IPR009875">
    <property type="entry name" value="PilZ_domain"/>
</dbReference>
<reference evidence="6 7" key="1">
    <citation type="submission" date="2016-08" db="EMBL/GenBank/DDBJ databases">
        <authorList>
            <person name="Seilhamer J.J."/>
        </authorList>
    </citation>
    <scope>NUCLEOTIDE SEQUENCE [LARGE SCALE GENOMIC DNA]</scope>
    <source>
        <strain evidence="6 7">KCTC 42603</strain>
    </source>
</reference>
<dbReference type="EMBL" id="MDHN01000010">
    <property type="protein sequence ID" value="OFC71701.1"/>
    <property type="molecule type" value="Genomic_DNA"/>
</dbReference>
<comment type="caution">
    <text evidence="6">The sequence shown here is derived from an EMBL/GenBank/DDBJ whole genome shotgun (WGS) entry which is preliminary data.</text>
</comment>
<evidence type="ECO:0000259" key="5">
    <source>
        <dbReference type="Pfam" id="PF12945"/>
    </source>
</evidence>
<name>A0A1E7ZDZ3_9ALTE</name>
<evidence type="ECO:0000313" key="7">
    <source>
        <dbReference type="Proteomes" id="UP000175691"/>
    </source>
</evidence>
<dbReference type="RefSeq" id="WP_070124041.1">
    <property type="nucleotide sequence ID" value="NZ_MDHN01000010.1"/>
</dbReference>
<accession>A0A1E7ZDZ3</accession>
<keyword evidence="7" id="KW-1185">Reference proteome</keyword>
<dbReference type="GO" id="GO:0035438">
    <property type="term" value="F:cyclic-di-GMP binding"/>
    <property type="evidence" value="ECO:0007669"/>
    <property type="project" value="InterPro"/>
</dbReference>
<keyword evidence="1" id="KW-0973">c-di-GMP</keyword>
<organism evidence="6 7">
    <name type="scientific">Alteromonas confluentis</name>
    <dbReference type="NCBI Taxonomy" id="1656094"/>
    <lineage>
        <taxon>Bacteria</taxon>
        <taxon>Pseudomonadati</taxon>
        <taxon>Pseudomonadota</taxon>
        <taxon>Gammaproteobacteria</taxon>
        <taxon>Alteromonadales</taxon>
        <taxon>Alteromonadaceae</taxon>
        <taxon>Alteromonas/Salinimonas group</taxon>
        <taxon>Alteromonas</taxon>
    </lineage>
</organism>
<evidence type="ECO:0008006" key="8">
    <source>
        <dbReference type="Google" id="ProtNLM"/>
    </source>
</evidence>
<dbReference type="Pfam" id="PF07238">
    <property type="entry name" value="PilZ"/>
    <property type="match status" value="1"/>
</dbReference>
<dbReference type="Gene3D" id="2.30.110.10">
    <property type="entry name" value="Electron Transport, Fmn-binding Protein, Chain A"/>
    <property type="match status" value="1"/>
</dbReference>
<evidence type="ECO:0000256" key="1">
    <source>
        <dbReference type="ARBA" id="ARBA00022636"/>
    </source>
</evidence>
<dbReference type="AlphaFoldDB" id="A0A1E7ZDZ3"/>
<feature type="domain" description="Type III secretion system flagellar brake protein YcgR PilZN" evidence="5">
    <location>
        <begin position="21"/>
        <end position="111"/>
    </location>
</feature>
<evidence type="ECO:0000256" key="2">
    <source>
        <dbReference type="ARBA" id="ARBA00022741"/>
    </source>
</evidence>
<feature type="domain" description="PilZ" evidence="4">
    <location>
        <begin position="120"/>
        <end position="223"/>
    </location>
</feature>
<dbReference type="STRING" id="1656094.BFC18_05965"/>
<dbReference type="SUPFAM" id="SSF141371">
    <property type="entry name" value="PilZ domain-like"/>
    <property type="match status" value="2"/>
</dbReference>
<dbReference type="OrthoDB" id="5761885at2"/>
<dbReference type="Pfam" id="PF12945">
    <property type="entry name" value="PilZNR"/>
    <property type="match status" value="1"/>
</dbReference>
<dbReference type="Proteomes" id="UP000175691">
    <property type="component" value="Unassembled WGS sequence"/>
</dbReference>
<evidence type="ECO:0000256" key="3">
    <source>
        <dbReference type="ARBA" id="ARBA00023143"/>
    </source>
</evidence>
<dbReference type="InterPro" id="IPR009926">
    <property type="entry name" value="T3SS_YcgR_PilZN"/>
</dbReference>